<keyword evidence="3" id="KW-1185">Reference proteome</keyword>
<dbReference type="PANTHER" id="PTHR38563:SF1">
    <property type="entry name" value="FL(2)D-ASSOCIATED COMPLEX COMPONENT"/>
    <property type="match status" value="1"/>
</dbReference>
<feature type="compositionally biased region" description="Acidic residues" evidence="1">
    <location>
        <begin position="255"/>
        <end position="269"/>
    </location>
</feature>
<feature type="compositionally biased region" description="Basic and acidic residues" evidence="1">
    <location>
        <begin position="151"/>
        <end position="209"/>
    </location>
</feature>
<feature type="region of interest" description="Disordered" evidence="1">
    <location>
        <begin position="1"/>
        <end position="285"/>
    </location>
</feature>
<dbReference type="GO" id="GO:0016556">
    <property type="term" value="P:mRNA modification"/>
    <property type="evidence" value="ECO:0007669"/>
    <property type="project" value="InterPro"/>
</dbReference>
<dbReference type="OMA" id="ASMQDEY"/>
<dbReference type="OrthoDB" id="6022762at2759"/>
<dbReference type="InterPro" id="IPR040427">
    <property type="entry name" value="Flacc"/>
</dbReference>
<feature type="compositionally biased region" description="Basic and acidic residues" evidence="1">
    <location>
        <begin position="66"/>
        <end position="108"/>
    </location>
</feature>
<dbReference type="KEGG" id="spu:100891806"/>
<dbReference type="GeneID" id="100891806"/>
<feature type="compositionally biased region" description="Basic and acidic residues" evidence="1">
    <location>
        <begin position="1"/>
        <end position="23"/>
    </location>
</feature>
<protein>
    <submittedName>
        <fullName evidence="2">Uncharacterized protein</fullName>
    </submittedName>
</protein>
<proteinExistence type="predicted"/>
<evidence type="ECO:0000313" key="3">
    <source>
        <dbReference type="Proteomes" id="UP000007110"/>
    </source>
</evidence>
<sequence>MKEDERDQRARPEDGGEFKRRPGESYSDLSEGGSDDIHKGSPAFRERERLGRRGEPGDQRSFPQRDSSRESSRDRRGQDLDKTPRDLAEPTRERTRSKEPESAQRESAKGMSSRDNSMDRNDQTPSQTAHRSRRSMSRGSTGSRSSSIVSAREKHEDNTETLRVQEHPSRASSRESTTRTRSEPSSDAPRDPLHPQDDADNKTEAEENKQLPLEQGVQEQLNIEMPATPVSQEAETEKMGEVQDENGANVASMQDEYEDISDEEFEDSANGDRSRRGRSGSQVEAKPANVMDVDWAFMIKDLQQPVKTAMPAEASVLKRFSPGHVLARIGVSRALAGPDLMEEIEKVCKEEFKDEGEEAPTFKHQIGALNALARRRWLERRNLLQDIGPCRRALCARRDMAIRKQLRKVEKDPTEPVFSSAVDADTDLYRLSIQLLKNKQETETKPPPQVPVSS</sequence>
<reference evidence="3" key="1">
    <citation type="submission" date="2015-02" db="EMBL/GenBank/DDBJ databases">
        <title>Genome sequencing for Strongylocentrotus purpuratus.</title>
        <authorList>
            <person name="Murali S."/>
            <person name="Liu Y."/>
            <person name="Vee V."/>
            <person name="English A."/>
            <person name="Wang M."/>
            <person name="Skinner E."/>
            <person name="Han Y."/>
            <person name="Muzny D.M."/>
            <person name="Worley K.C."/>
            <person name="Gibbs R.A."/>
        </authorList>
    </citation>
    <scope>NUCLEOTIDE SEQUENCE</scope>
</reference>
<dbReference type="EnsemblMetazoa" id="XM_030982203">
    <property type="protein sequence ID" value="XP_030838063"/>
    <property type="gene ID" value="LOC100891806"/>
</dbReference>
<organism evidence="2 3">
    <name type="scientific">Strongylocentrotus purpuratus</name>
    <name type="common">Purple sea urchin</name>
    <dbReference type="NCBI Taxonomy" id="7668"/>
    <lineage>
        <taxon>Eukaryota</taxon>
        <taxon>Metazoa</taxon>
        <taxon>Echinodermata</taxon>
        <taxon>Eleutherozoa</taxon>
        <taxon>Echinozoa</taxon>
        <taxon>Echinoidea</taxon>
        <taxon>Euechinoidea</taxon>
        <taxon>Echinacea</taxon>
        <taxon>Camarodonta</taxon>
        <taxon>Echinidea</taxon>
        <taxon>Strongylocentrotidae</taxon>
        <taxon>Strongylocentrotus</taxon>
    </lineage>
</organism>
<name>A0A7M7NKQ6_STRPU</name>
<dbReference type="InParanoid" id="A0A7M7NKQ6"/>
<evidence type="ECO:0000256" key="1">
    <source>
        <dbReference type="SAM" id="MobiDB-lite"/>
    </source>
</evidence>
<accession>A0A7M7NKQ6</accession>
<dbReference type="Proteomes" id="UP000007110">
    <property type="component" value="Unassembled WGS sequence"/>
</dbReference>
<evidence type="ECO:0000313" key="2">
    <source>
        <dbReference type="EnsemblMetazoa" id="XP_030838063"/>
    </source>
</evidence>
<dbReference type="RefSeq" id="XP_030838063.1">
    <property type="nucleotide sequence ID" value="XM_030982203.1"/>
</dbReference>
<feature type="compositionally biased region" description="Low complexity" evidence="1">
    <location>
        <begin position="137"/>
        <end position="150"/>
    </location>
</feature>
<dbReference type="AlphaFoldDB" id="A0A7M7NKQ6"/>
<dbReference type="GO" id="GO:0036396">
    <property type="term" value="C:RNA N6-methyladenosine methyltransferase complex"/>
    <property type="evidence" value="ECO:0007669"/>
    <property type="project" value="InterPro"/>
</dbReference>
<dbReference type="PANTHER" id="PTHR38563">
    <property type="entry name" value="FL(2)D-ASSOCIATED COMPLEX COMPONENT"/>
    <property type="match status" value="1"/>
</dbReference>
<reference evidence="2" key="2">
    <citation type="submission" date="2021-01" db="UniProtKB">
        <authorList>
            <consortium name="EnsemblMetazoa"/>
        </authorList>
    </citation>
    <scope>IDENTIFICATION</scope>
</reference>
<feature type="compositionally biased region" description="Basic and acidic residues" evidence="1">
    <location>
        <begin position="35"/>
        <end position="58"/>
    </location>
</feature>